<dbReference type="SUPFAM" id="SSF51430">
    <property type="entry name" value="NAD(P)-linked oxidoreductase"/>
    <property type="match status" value="1"/>
</dbReference>
<comment type="caution">
    <text evidence="2">The sequence shown here is derived from an EMBL/GenBank/DDBJ whole genome shotgun (WGS) entry which is preliminary data.</text>
</comment>
<gene>
    <name evidence="2" type="ORF">UXQ13_07415</name>
</gene>
<accession>A0ABU8E3U3</accession>
<dbReference type="PANTHER" id="PTHR42686:SF1">
    <property type="entry name" value="GH17980P-RELATED"/>
    <property type="match status" value="1"/>
</dbReference>
<evidence type="ECO:0000313" key="3">
    <source>
        <dbReference type="Proteomes" id="UP001373496"/>
    </source>
</evidence>
<evidence type="ECO:0000313" key="2">
    <source>
        <dbReference type="EMBL" id="MEI4278291.1"/>
    </source>
</evidence>
<dbReference type="EMBL" id="JBAPLV010000006">
    <property type="protein sequence ID" value="MEI4278291.1"/>
    <property type="molecule type" value="Genomic_DNA"/>
</dbReference>
<dbReference type="Pfam" id="PF00248">
    <property type="entry name" value="Aldo_ket_red"/>
    <property type="match status" value="1"/>
</dbReference>
<keyword evidence="3" id="KW-1185">Reference proteome</keyword>
<dbReference type="InterPro" id="IPR023210">
    <property type="entry name" value="NADP_OxRdtase_dom"/>
</dbReference>
<sequence length="319" mass="33700">MPVAVFGTAQFADVPRDAPQHLLQVAWDAGFRRFDTAPLYAFGQAEEVLGRFLAGRDDVQGVTTKVGLAPQPDRPLRRRVVGVAKAALPAPLLARAKGVLRPAPGQSAPREMASGRFGVTEVRSSVETSLRRLGGRVDRLLLHEVRPHDVTTELLDLLAGVVERGDVGSVGVATQNHDTLGALAAGGELFTAANTAVGPLHTPVALPDHVVARTGHGLLGGGGEHLRRLQAVLADDPTRAQRWQEVTRDTEFAGPRGLGHALLARGAELDVTEVIVGSTTERNVAPAFAFAHRDDVLPEPVSAALADLVQVVRALPSTD</sequence>
<dbReference type="RefSeq" id="WP_225234191.1">
    <property type="nucleotide sequence ID" value="NZ_JBAPLV010000006.1"/>
</dbReference>
<dbReference type="Gene3D" id="3.20.20.100">
    <property type="entry name" value="NADP-dependent oxidoreductase domain"/>
    <property type="match status" value="1"/>
</dbReference>
<dbReference type="Proteomes" id="UP001373496">
    <property type="component" value="Unassembled WGS sequence"/>
</dbReference>
<protein>
    <submittedName>
        <fullName evidence="2">Aldo/keto reductase</fullName>
    </submittedName>
</protein>
<organism evidence="2 3">
    <name type="scientific">Klenkia terrae</name>
    <dbReference type="NCBI Taxonomy" id="1052259"/>
    <lineage>
        <taxon>Bacteria</taxon>
        <taxon>Bacillati</taxon>
        <taxon>Actinomycetota</taxon>
        <taxon>Actinomycetes</taxon>
        <taxon>Geodermatophilales</taxon>
        <taxon>Geodermatophilaceae</taxon>
        <taxon>Klenkia</taxon>
    </lineage>
</organism>
<dbReference type="InterPro" id="IPR036812">
    <property type="entry name" value="NAD(P)_OxRdtase_dom_sf"/>
</dbReference>
<name>A0ABU8E3U3_9ACTN</name>
<dbReference type="InterPro" id="IPR020471">
    <property type="entry name" value="AKR"/>
</dbReference>
<reference evidence="2 3" key="1">
    <citation type="submission" date="2024-03" db="EMBL/GenBank/DDBJ databases">
        <title>Draft genome sequence of Klenkia terrae.</title>
        <authorList>
            <person name="Duangmal K."/>
            <person name="Chantavorakit T."/>
        </authorList>
    </citation>
    <scope>NUCLEOTIDE SEQUENCE [LARGE SCALE GENOMIC DNA]</scope>
    <source>
        <strain evidence="2 3">JCM 17786</strain>
    </source>
</reference>
<dbReference type="PANTHER" id="PTHR42686">
    <property type="entry name" value="GH17980P-RELATED"/>
    <property type="match status" value="1"/>
</dbReference>
<feature type="domain" description="NADP-dependent oxidoreductase" evidence="1">
    <location>
        <begin position="5"/>
        <end position="181"/>
    </location>
</feature>
<evidence type="ECO:0000259" key="1">
    <source>
        <dbReference type="Pfam" id="PF00248"/>
    </source>
</evidence>
<proteinExistence type="predicted"/>